<accession>A0ABY4YWL1</accession>
<dbReference type="RefSeq" id="WP_252594541.1">
    <property type="nucleotide sequence ID" value="NZ_CP099489.1"/>
</dbReference>
<evidence type="ECO:0008006" key="4">
    <source>
        <dbReference type="Google" id="ProtNLM"/>
    </source>
</evidence>
<evidence type="ECO:0000313" key="3">
    <source>
        <dbReference type="Proteomes" id="UP001056455"/>
    </source>
</evidence>
<proteinExistence type="predicted"/>
<evidence type="ECO:0000313" key="2">
    <source>
        <dbReference type="EMBL" id="USQ81157.1"/>
    </source>
</evidence>
<reference evidence="2" key="1">
    <citation type="submission" date="2022-06" db="EMBL/GenBank/DDBJ databases">
        <title>Ornithinimicrobium HY1793.</title>
        <authorList>
            <person name="Huang Y."/>
        </authorList>
    </citation>
    <scope>NUCLEOTIDE SEQUENCE</scope>
    <source>
        <strain evidence="2">HY1793</strain>
    </source>
</reference>
<protein>
    <recommendedName>
        <fullName evidence="4">SseB protein N-terminal domain-containing protein</fullName>
    </recommendedName>
</protein>
<organism evidence="2 3">
    <name type="scientific">Ornithinimicrobium faecis</name>
    <dbReference type="NCBI Taxonomy" id="2934158"/>
    <lineage>
        <taxon>Bacteria</taxon>
        <taxon>Bacillati</taxon>
        <taxon>Actinomycetota</taxon>
        <taxon>Actinomycetes</taxon>
        <taxon>Micrococcales</taxon>
        <taxon>Ornithinimicrobiaceae</taxon>
        <taxon>Ornithinimicrobium</taxon>
    </lineage>
</organism>
<dbReference type="Proteomes" id="UP001056455">
    <property type="component" value="Chromosome"/>
</dbReference>
<feature type="compositionally biased region" description="Low complexity" evidence="1">
    <location>
        <begin position="21"/>
        <end position="34"/>
    </location>
</feature>
<name>A0ABY4YWL1_9MICO</name>
<dbReference type="EMBL" id="CP099489">
    <property type="protein sequence ID" value="USQ81157.1"/>
    <property type="molecule type" value="Genomic_DNA"/>
</dbReference>
<evidence type="ECO:0000256" key="1">
    <source>
        <dbReference type="SAM" id="MobiDB-lite"/>
    </source>
</evidence>
<keyword evidence="3" id="KW-1185">Reference proteome</keyword>
<sequence>MSEPNNDGFPGQPDAAEEGAEAAPAASPDAPAPSETDRLAAQVTGPEDQVGMAALWRLTMGLDHWWFIAVGDPGLESPAAAEIDGQLMLLTFTTSERAHDFAVQQDMIGPTDDLNAIALPPGEVIESSATYVGAGIHGLMFDPHISGFFIPSEQLPVVWEAVTSTRDAD</sequence>
<feature type="region of interest" description="Disordered" evidence="1">
    <location>
        <begin position="1"/>
        <end position="38"/>
    </location>
</feature>
<gene>
    <name evidence="2" type="ORF">NF556_05795</name>
</gene>